<proteinExistence type="inferred from homology"/>
<dbReference type="PROSITE" id="PS51257">
    <property type="entry name" value="PROKAR_LIPOPROTEIN"/>
    <property type="match status" value="1"/>
</dbReference>
<evidence type="ECO:0000256" key="2">
    <source>
        <dbReference type="ARBA" id="ARBA00022526"/>
    </source>
</evidence>
<keyword evidence="2" id="KW-0119">Carbohydrate metabolism</keyword>
<dbReference type="InterPro" id="IPR050282">
    <property type="entry name" value="Cycloisomerase_2"/>
</dbReference>
<reference evidence="4" key="1">
    <citation type="journal article" date="2019" name="Int. J. Syst. Evol. Microbiol.">
        <title>The Global Catalogue of Microorganisms (GCM) 10K type strain sequencing project: providing services to taxonomists for standard genome sequencing and annotation.</title>
        <authorList>
            <consortium name="The Broad Institute Genomics Platform"/>
            <consortium name="The Broad Institute Genome Sequencing Center for Infectious Disease"/>
            <person name="Wu L."/>
            <person name="Ma J."/>
        </authorList>
    </citation>
    <scope>NUCLEOTIDE SEQUENCE [LARGE SCALE GENOMIC DNA]</scope>
    <source>
        <strain evidence="4">CCUG 64793</strain>
    </source>
</reference>
<evidence type="ECO:0000256" key="1">
    <source>
        <dbReference type="ARBA" id="ARBA00005564"/>
    </source>
</evidence>
<accession>A0ABW3NV73</accession>
<gene>
    <name evidence="3" type="ORF">ACFQ3Q_09565</name>
</gene>
<dbReference type="EMBL" id="JBHTLI010000001">
    <property type="protein sequence ID" value="MFD1095994.1"/>
    <property type="molecule type" value="Genomic_DNA"/>
</dbReference>
<protein>
    <submittedName>
        <fullName evidence="3">Lactonase family protein</fullName>
    </submittedName>
</protein>
<dbReference type="RefSeq" id="WP_380745169.1">
    <property type="nucleotide sequence ID" value="NZ_JBHTLI010000001.1"/>
</dbReference>
<dbReference type="InterPro" id="IPR011048">
    <property type="entry name" value="Haem_d1_sf"/>
</dbReference>
<dbReference type="InterPro" id="IPR019405">
    <property type="entry name" value="Lactonase_7-beta_prop"/>
</dbReference>
<keyword evidence="4" id="KW-1185">Reference proteome</keyword>
<evidence type="ECO:0000313" key="3">
    <source>
        <dbReference type="EMBL" id="MFD1095994.1"/>
    </source>
</evidence>
<name>A0ABW3NV73_9FLAO</name>
<evidence type="ECO:0000313" key="4">
    <source>
        <dbReference type="Proteomes" id="UP001597131"/>
    </source>
</evidence>
<comment type="similarity">
    <text evidence="1">Belongs to the cycloisomerase 2 family.</text>
</comment>
<dbReference type="PANTHER" id="PTHR30344">
    <property type="entry name" value="6-PHOSPHOGLUCONOLACTONASE-RELATED"/>
    <property type="match status" value="1"/>
</dbReference>
<dbReference type="InterPro" id="IPR015943">
    <property type="entry name" value="WD40/YVTN_repeat-like_dom_sf"/>
</dbReference>
<sequence>MKFPKLSISIIGALVLSSIVSCGQKTKRSESGKEIGTKAVYIGTYTKKEGHVDGKAEGIYLMQQNSETGALKILRTVAEVVNPSFVKVSPDNKNLYAVSELGPGDAESGFIYSFSIAEDNSLKELSKLPTGAFAPCHIGIDKTGKYIFVSNYVGGVVMMYERKDDGSLKTLQKISLEGDNSHAHSVSVSSNNKQAYVADLGSDKIWIFDLDEKKNKLVPHKQKFVELEEGAGPRHFSFGKNNEYAYSINELNNSVTVYKIRENGGLEIIQNISSLPADFSGESAAADIHLHPSGKYLYVSNRGHNSIASFSVEKNSGKLRALEYNSTKGKAPRNFAISPDGNYLYAANQDSGNITTYKIDNSNGTLRVLDEPVKVKTPVCIEFE</sequence>
<dbReference type="Pfam" id="PF10282">
    <property type="entry name" value="Lactonase"/>
    <property type="match status" value="1"/>
</dbReference>
<organism evidence="3 4">
    <name type="scientific">Salegentibacter chungangensis</name>
    <dbReference type="NCBI Taxonomy" id="1335724"/>
    <lineage>
        <taxon>Bacteria</taxon>
        <taxon>Pseudomonadati</taxon>
        <taxon>Bacteroidota</taxon>
        <taxon>Flavobacteriia</taxon>
        <taxon>Flavobacteriales</taxon>
        <taxon>Flavobacteriaceae</taxon>
        <taxon>Salegentibacter</taxon>
    </lineage>
</organism>
<dbReference type="PANTHER" id="PTHR30344:SF1">
    <property type="entry name" value="6-PHOSPHOGLUCONOLACTONASE"/>
    <property type="match status" value="1"/>
</dbReference>
<dbReference type="SUPFAM" id="SSF51004">
    <property type="entry name" value="C-terminal (heme d1) domain of cytochrome cd1-nitrite reductase"/>
    <property type="match status" value="1"/>
</dbReference>
<dbReference type="Proteomes" id="UP001597131">
    <property type="component" value="Unassembled WGS sequence"/>
</dbReference>
<dbReference type="Gene3D" id="2.130.10.10">
    <property type="entry name" value="YVTN repeat-like/Quinoprotein amine dehydrogenase"/>
    <property type="match status" value="1"/>
</dbReference>
<keyword evidence="2" id="KW-0313">Glucose metabolism</keyword>
<comment type="caution">
    <text evidence="3">The sequence shown here is derived from an EMBL/GenBank/DDBJ whole genome shotgun (WGS) entry which is preliminary data.</text>
</comment>